<dbReference type="PANTHER" id="PTHR12304">
    <property type="entry name" value="INOSINE-URIDINE PREFERRING NUCLEOSIDE HYDROLASE"/>
    <property type="match status" value="1"/>
</dbReference>
<dbReference type="Pfam" id="PF01156">
    <property type="entry name" value="IU_nuc_hydro"/>
    <property type="match status" value="1"/>
</dbReference>
<dbReference type="PANTHER" id="PTHR12304:SF4">
    <property type="entry name" value="URIDINE NUCLEOSIDASE"/>
    <property type="match status" value="1"/>
</dbReference>
<evidence type="ECO:0000313" key="5">
    <source>
        <dbReference type="Proteomes" id="UP001597371"/>
    </source>
</evidence>
<reference evidence="5" key="1">
    <citation type="journal article" date="2019" name="Int. J. Syst. Evol. Microbiol.">
        <title>The Global Catalogue of Microorganisms (GCM) 10K type strain sequencing project: providing services to taxonomists for standard genome sequencing and annotation.</title>
        <authorList>
            <consortium name="The Broad Institute Genomics Platform"/>
            <consortium name="The Broad Institute Genome Sequencing Center for Infectious Disease"/>
            <person name="Wu L."/>
            <person name="Ma J."/>
        </authorList>
    </citation>
    <scope>NUCLEOTIDE SEQUENCE [LARGE SCALE GENOMIC DNA]</scope>
    <source>
        <strain evidence="5">ZS-35-S2</strain>
    </source>
</reference>
<dbReference type="RefSeq" id="WP_377946339.1">
    <property type="nucleotide sequence ID" value="NZ_JBHUIJ010000004.1"/>
</dbReference>
<evidence type="ECO:0000256" key="1">
    <source>
        <dbReference type="ARBA" id="ARBA00022801"/>
    </source>
</evidence>
<evidence type="ECO:0000256" key="2">
    <source>
        <dbReference type="ARBA" id="ARBA00023295"/>
    </source>
</evidence>
<gene>
    <name evidence="4" type="ORF">ACFSKQ_03345</name>
</gene>
<proteinExistence type="predicted"/>
<dbReference type="Proteomes" id="UP001597371">
    <property type="component" value="Unassembled WGS sequence"/>
</dbReference>
<keyword evidence="1 4" id="KW-0378">Hydrolase</keyword>
<evidence type="ECO:0000313" key="4">
    <source>
        <dbReference type="EMBL" id="MFD2236498.1"/>
    </source>
</evidence>
<name>A0ABW5CKA6_9HYPH</name>
<feature type="domain" description="Inosine/uridine-preferring nucleoside hydrolase" evidence="3">
    <location>
        <begin position="4"/>
        <end position="296"/>
    </location>
</feature>
<dbReference type="GO" id="GO:0016787">
    <property type="term" value="F:hydrolase activity"/>
    <property type="evidence" value="ECO:0007669"/>
    <property type="project" value="UniProtKB-KW"/>
</dbReference>
<keyword evidence="2" id="KW-0326">Glycosidase</keyword>
<dbReference type="InterPro" id="IPR036452">
    <property type="entry name" value="Ribo_hydro-like"/>
</dbReference>
<protein>
    <submittedName>
        <fullName evidence="4">Nucleoside hydrolase</fullName>
    </submittedName>
</protein>
<organism evidence="4 5">
    <name type="scientific">Aureimonas populi</name>
    <dbReference type="NCBI Taxonomy" id="1701758"/>
    <lineage>
        <taxon>Bacteria</taxon>
        <taxon>Pseudomonadati</taxon>
        <taxon>Pseudomonadota</taxon>
        <taxon>Alphaproteobacteria</taxon>
        <taxon>Hyphomicrobiales</taxon>
        <taxon>Aurantimonadaceae</taxon>
        <taxon>Aureimonas</taxon>
    </lineage>
</organism>
<dbReference type="EMBL" id="JBHUIJ010000004">
    <property type="protein sequence ID" value="MFD2236498.1"/>
    <property type="molecule type" value="Genomic_DNA"/>
</dbReference>
<accession>A0ABW5CKA6</accession>
<comment type="caution">
    <text evidence="4">The sequence shown here is derived from an EMBL/GenBank/DDBJ whole genome shotgun (WGS) entry which is preliminary data.</text>
</comment>
<dbReference type="SUPFAM" id="SSF53590">
    <property type="entry name" value="Nucleoside hydrolase"/>
    <property type="match status" value="1"/>
</dbReference>
<dbReference type="InterPro" id="IPR023186">
    <property type="entry name" value="IUNH"/>
</dbReference>
<dbReference type="InterPro" id="IPR001910">
    <property type="entry name" value="Inosine/uridine_hydrolase_dom"/>
</dbReference>
<evidence type="ECO:0000259" key="3">
    <source>
        <dbReference type="Pfam" id="PF01156"/>
    </source>
</evidence>
<keyword evidence="5" id="KW-1185">Reference proteome</keyword>
<dbReference type="Gene3D" id="3.90.245.10">
    <property type="entry name" value="Ribonucleoside hydrolase-like"/>
    <property type="match status" value="1"/>
</dbReference>
<sequence length="311" mass="32317">MRRVFIDTDMGFDDLVAILMVARAPEIEIAGLSLVAGNAPLETVAANARAARAFFSWTMPIHPGAARPVAGDLVTAAYVLGETGMASAGRILPPAGGPLDAAHALDALVRYLEEAPGEILALGPLTNIAHLAMIRPDLASRIERLVWMGGSAGPGNHTASAEFNAFVDPEAIAAVLGAGVRLQMVGLDACRPVTVSMEDVAAMRAADPGERGATLADLLEAYVRIALPSGGKAQAIFDPVAAAALIAPQTVAFRPARLDVELAGRHTRGMTVVEWRVPRKAPANADIAVSPDAPRIRALILDALRSSLAIS</sequence>